<name>W3WN72_PESFW</name>
<dbReference type="Pfam" id="PF20684">
    <property type="entry name" value="Fung_rhodopsin"/>
    <property type="match status" value="1"/>
</dbReference>
<organism evidence="8 9">
    <name type="scientific">Pestalotiopsis fici (strain W106-1 / CGMCC3.15140)</name>
    <dbReference type="NCBI Taxonomy" id="1229662"/>
    <lineage>
        <taxon>Eukaryota</taxon>
        <taxon>Fungi</taxon>
        <taxon>Dikarya</taxon>
        <taxon>Ascomycota</taxon>
        <taxon>Pezizomycotina</taxon>
        <taxon>Sordariomycetes</taxon>
        <taxon>Xylariomycetidae</taxon>
        <taxon>Amphisphaeriales</taxon>
        <taxon>Sporocadaceae</taxon>
        <taxon>Pestalotiopsis</taxon>
    </lineage>
</organism>
<dbReference type="PANTHER" id="PTHR33048:SF47">
    <property type="entry name" value="INTEGRAL MEMBRANE PROTEIN-RELATED"/>
    <property type="match status" value="1"/>
</dbReference>
<dbReference type="Proteomes" id="UP000030651">
    <property type="component" value="Unassembled WGS sequence"/>
</dbReference>
<evidence type="ECO:0000256" key="5">
    <source>
        <dbReference type="ARBA" id="ARBA00038359"/>
    </source>
</evidence>
<keyword evidence="9" id="KW-1185">Reference proteome</keyword>
<protein>
    <recommendedName>
        <fullName evidence="7">Rhodopsin domain-containing protein</fullName>
    </recommendedName>
</protein>
<dbReference type="RefSeq" id="XP_007839081.1">
    <property type="nucleotide sequence ID" value="XM_007840890.1"/>
</dbReference>
<evidence type="ECO:0000259" key="7">
    <source>
        <dbReference type="Pfam" id="PF20684"/>
    </source>
</evidence>
<dbReference type="InterPro" id="IPR049326">
    <property type="entry name" value="Rhodopsin_dom_fungi"/>
</dbReference>
<reference evidence="9" key="1">
    <citation type="journal article" date="2015" name="BMC Genomics">
        <title>Genomic and transcriptomic analysis of the endophytic fungus Pestalotiopsis fici reveals its lifestyle and high potential for synthesis of natural products.</title>
        <authorList>
            <person name="Wang X."/>
            <person name="Zhang X."/>
            <person name="Liu L."/>
            <person name="Xiang M."/>
            <person name="Wang W."/>
            <person name="Sun X."/>
            <person name="Che Y."/>
            <person name="Guo L."/>
            <person name="Liu G."/>
            <person name="Guo L."/>
            <person name="Wang C."/>
            <person name="Yin W.B."/>
            <person name="Stadler M."/>
            <person name="Zhang X."/>
            <person name="Liu X."/>
        </authorList>
    </citation>
    <scope>NUCLEOTIDE SEQUENCE [LARGE SCALE GENOMIC DNA]</scope>
    <source>
        <strain evidence="9">W106-1 / CGMCC3.15140</strain>
    </source>
</reference>
<dbReference type="GO" id="GO:0016020">
    <property type="term" value="C:membrane"/>
    <property type="evidence" value="ECO:0007669"/>
    <property type="project" value="UniProtKB-SubCell"/>
</dbReference>
<keyword evidence="4 6" id="KW-0472">Membrane</keyword>
<dbReference type="KEGG" id="pfy:PFICI_12309"/>
<keyword evidence="3 6" id="KW-1133">Transmembrane helix</keyword>
<comment type="similarity">
    <text evidence="5">Belongs to the SAT4 family.</text>
</comment>
<accession>W3WN72</accession>
<feature type="transmembrane region" description="Helical" evidence="6">
    <location>
        <begin position="180"/>
        <end position="206"/>
    </location>
</feature>
<evidence type="ECO:0000256" key="2">
    <source>
        <dbReference type="ARBA" id="ARBA00022692"/>
    </source>
</evidence>
<feature type="transmembrane region" description="Helical" evidence="6">
    <location>
        <begin position="137"/>
        <end position="160"/>
    </location>
</feature>
<evidence type="ECO:0000256" key="3">
    <source>
        <dbReference type="ARBA" id="ARBA00022989"/>
    </source>
</evidence>
<evidence type="ECO:0000256" key="1">
    <source>
        <dbReference type="ARBA" id="ARBA00004141"/>
    </source>
</evidence>
<dbReference type="AlphaFoldDB" id="W3WN72"/>
<proteinExistence type="inferred from homology"/>
<dbReference type="InParanoid" id="W3WN72"/>
<dbReference type="PANTHER" id="PTHR33048">
    <property type="entry name" value="PTH11-LIKE INTEGRAL MEMBRANE PROTEIN (AFU_ORTHOLOGUE AFUA_5G11245)"/>
    <property type="match status" value="1"/>
</dbReference>
<feature type="domain" description="Rhodopsin" evidence="7">
    <location>
        <begin position="50"/>
        <end position="278"/>
    </location>
</feature>
<evidence type="ECO:0000313" key="8">
    <source>
        <dbReference type="EMBL" id="ETS75365.1"/>
    </source>
</evidence>
<dbReference type="OMA" id="IFMCSPV"/>
<feature type="transmembrane region" description="Helical" evidence="6">
    <location>
        <begin position="218"/>
        <end position="238"/>
    </location>
</feature>
<evidence type="ECO:0000313" key="9">
    <source>
        <dbReference type="Proteomes" id="UP000030651"/>
    </source>
</evidence>
<evidence type="ECO:0000256" key="6">
    <source>
        <dbReference type="SAM" id="Phobius"/>
    </source>
</evidence>
<sequence length="375" mass="41589">MSSAQNVEISEIQQGQLRVLPIAMIVVPTIIILLRAWSRALLPVSPTSHITTKFWWDDWMVFAAGALNIANCGMGLKLVDYGLGQHVQDVPPENLYKFLKILWAVHYTFDIGTVLSKASALFFYDRVLSANNSRFKHALWLVHAMNFAWLFARLFGDIFMCSPVQKAWNPALPGKCLNTGWLWTGFGVTGLLIDVIILIMPLPVLWKLRITTLRRIQICAVFVLGYLVVVVSIGRLVTILEAGDQIDLDPTYKLVLPLLWLGSEIAIAIVCVSLPSILFLGQRAHRNGFRSLFQPSAQLSKTGLISSGTNHPYHEESDENGLVMRTRAHSHRPSSGSSGSDPYLGRTKAMVELGGPNAWSTEHNGIHVVRGIEVA</sequence>
<dbReference type="eggNOG" id="ENOG502SNMK">
    <property type="taxonomic scope" value="Eukaryota"/>
</dbReference>
<dbReference type="GeneID" id="19277322"/>
<dbReference type="InterPro" id="IPR052337">
    <property type="entry name" value="SAT4-like"/>
</dbReference>
<dbReference type="HOGENOM" id="CLU_028200_0_0_1"/>
<feature type="transmembrane region" description="Helical" evidence="6">
    <location>
        <begin position="20"/>
        <end position="38"/>
    </location>
</feature>
<feature type="transmembrane region" description="Helical" evidence="6">
    <location>
        <begin position="258"/>
        <end position="280"/>
    </location>
</feature>
<evidence type="ECO:0000256" key="4">
    <source>
        <dbReference type="ARBA" id="ARBA00023136"/>
    </source>
</evidence>
<keyword evidence="2 6" id="KW-0812">Transmembrane</keyword>
<gene>
    <name evidence="8" type="ORF">PFICI_12309</name>
</gene>
<dbReference type="EMBL" id="KI912118">
    <property type="protein sequence ID" value="ETS75365.1"/>
    <property type="molecule type" value="Genomic_DNA"/>
</dbReference>
<dbReference type="OrthoDB" id="3934549at2759"/>
<comment type="subcellular location">
    <subcellularLocation>
        <location evidence="1">Membrane</location>
        <topology evidence="1">Multi-pass membrane protein</topology>
    </subcellularLocation>
</comment>